<organism evidence="4 5">
    <name type="scientific">Shimia gijangensis</name>
    <dbReference type="NCBI Taxonomy" id="1470563"/>
    <lineage>
        <taxon>Bacteria</taxon>
        <taxon>Pseudomonadati</taxon>
        <taxon>Pseudomonadota</taxon>
        <taxon>Alphaproteobacteria</taxon>
        <taxon>Rhodobacterales</taxon>
        <taxon>Roseobacteraceae</taxon>
    </lineage>
</organism>
<gene>
    <name evidence="4" type="ORF">SAMN05444000_11630</name>
</gene>
<feature type="domain" description="AMP-dependent synthetase/ligase" evidence="3">
    <location>
        <begin position="55"/>
        <end position="534"/>
    </location>
</feature>
<dbReference type="InterPro" id="IPR000873">
    <property type="entry name" value="AMP-dep_synth/lig_dom"/>
</dbReference>
<dbReference type="Gene3D" id="3.40.50.12780">
    <property type="entry name" value="N-terminal domain of ligase-like"/>
    <property type="match status" value="2"/>
</dbReference>
<keyword evidence="2" id="KW-0067">ATP-binding</keyword>
<dbReference type="PANTHER" id="PTHR43272:SF33">
    <property type="entry name" value="AMP-BINDING DOMAIN-CONTAINING PROTEIN-RELATED"/>
    <property type="match status" value="1"/>
</dbReference>
<evidence type="ECO:0000313" key="5">
    <source>
        <dbReference type="Proteomes" id="UP000183982"/>
    </source>
</evidence>
<accession>A0A1M6NLI2</accession>
<proteinExistence type="predicted"/>
<evidence type="ECO:0000259" key="3">
    <source>
        <dbReference type="Pfam" id="PF00501"/>
    </source>
</evidence>
<sequence length="754" mass="84796">MFRKKLTHSLKPTPLKVRESFRRFWPVKAGLTEEYNLAQSSQATGGLASIPALLQRNATLFAEKAAYREKEFGIWQNWTWAETEKEVEALALGLINLGVNEGDFIAIIGRNRPYFYFAMAAAQSVGAIPVPVYNDSAADEMEYILSHCGARYAIVEDQEQVDKVIEIQEHLHQFEHMIYIDPRGLRKYDHSALHEYSHVQNQGRAAHDEFINELKARREKLNYDSTCVMLYTSGTTGRPKGVVLSNRNVIESAKNSSEFDGLGADEEILSYLPMAWVGDFIFSLGQAYWCGFCVNCPESPDTMMTDLREIGPTYYFAPPRIFETQLTNVMIRMEDSGDLKYALFHHFMDFAKTTGEKYGMPKRSLATPDLKRRIKNAWRYGMGIGFAVEAIVENGIRMFFTKMRHGKDARKHFKARDPLGLNLYRGSLRDYFKYRTGAVLVYGPLKDTLGFGRVRVGYTAGEAIGPEIFEFYRSLGINLKQLYGQTEATVFITAQPDGEVRADTVGVPSPDVEIKIADNGEIFYRSPGTFVEYYKNPESTADTKDPEGWVATGDAGFFEEGSGHLRIIDRAKDVGKMADGSMFAPKYVENKLKFYPDILEVVLFGNGKDRCVAFINIDLTAVGNWAERNNIAYASYQELAGHPRVLDTIQEHVETVNKSVAADPMLSGCQIHRFLVLHKELDADDGEMTRTRKVRRVVVADKFKDLVEALYDGSPEVSTETEVTYEDGRKGSISATLELRDAAVVSTAAKVAAE</sequence>
<dbReference type="InterPro" id="IPR020845">
    <property type="entry name" value="AMP-binding_CS"/>
</dbReference>
<dbReference type="InterPro" id="IPR042099">
    <property type="entry name" value="ANL_N_sf"/>
</dbReference>
<dbReference type="SUPFAM" id="SSF56801">
    <property type="entry name" value="Acetyl-CoA synthetase-like"/>
    <property type="match status" value="1"/>
</dbReference>
<evidence type="ECO:0000313" key="4">
    <source>
        <dbReference type="EMBL" id="SHJ96412.1"/>
    </source>
</evidence>
<dbReference type="Pfam" id="PF23562">
    <property type="entry name" value="AMP-binding_C_3"/>
    <property type="match status" value="1"/>
</dbReference>
<dbReference type="GO" id="GO:0005524">
    <property type="term" value="F:ATP binding"/>
    <property type="evidence" value="ECO:0007669"/>
    <property type="project" value="UniProtKB-KW"/>
</dbReference>
<keyword evidence="5" id="KW-1185">Reference proteome</keyword>
<dbReference type="Pfam" id="PF00501">
    <property type="entry name" value="AMP-binding"/>
    <property type="match status" value="1"/>
</dbReference>
<dbReference type="GO" id="GO:0004467">
    <property type="term" value="F:long-chain fatty acid-CoA ligase activity"/>
    <property type="evidence" value="ECO:0007669"/>
    <property type="project" value="TreeGrafter"/>
</dbReference>
<dbReference type="EMBL" id="FQZQ01000016">
    <property type="protein sequence ID" value="SHJ96412.1"/>
    <property type="molecule type" value="Genomic_DNA"/>
</dbReference>
<dbReference type="PROSITE" id="PS00455">
    <property type="entry name" value="AMP_BINDING"/>
    <property type="match status" value="1"/>
</dbReference>
<name>A0A1M6NLI2_9RHOB</name>
<dbReference type="Proteomes" id="UP000183982">
    <property type="component" value="Unassembled WGS sequence"/>
</dbReference>
<dbReference type="GO" id="GO:0016020">
    <property type="term" value="C:membrane"/>
    <property type="evidence" value="ECO:0007669"/>
    <property type="project" value="TreeGrafter"/>
</dbReference>
<dbReference type="PANTHER" id="PTHR43272">
    <property type="entry name" value="LONG-CHAIN-FATTY-ACID--COA LIGASE"/>
    <property type="match status" value="1"/>
</dbReference>
<evidence type="ECO:0000256" key="1">
    <source>
        <dbReference type="ARBA" id="ARBA00022741"/>
    </source>
</evidence>
<keyword evidence="1" id="KW-0547">Nucleotide-binding</keyword>
<reference evidence="5" key="1">
    <citation type="submission" date="2016-11" db="EMBL/GenBank/DDBJ databases">
        <authorList>
            <person name="Varghese N."/>
            <person name="Submissions S."/>
        </authorList>
    </citation>
    <scope>NUCLEOTIDE SEQUENCE [LARGE SCALE GENOMIC DNA]</scope>
    <source>
        <strain evidence="5">DSM 100564</strain>
    </source>
</reference>
<protein>
    <submittedName>
        <fullName evidence="4">Long-chain acyl-CoA synthetase</fullName>
    </submittedName>
</protein>
<dbReference type="STRING" id="1470563.SAMN05444000_11630"/>
<dbReference type="AlphaFoldDB" id="A0A1M6NLI2"/>
<evidence type="ECO:0000256" key="2">
    <source>
        <dbReference type="ARBA" id="ARBA00022840"/>
    </source>
</evidence>